<keyword evidence="3" id="KW-1185">Reference proteome</keyword>
<evidence type="ECO:0000256" key="1">
    <source>
        <dbReference type="SAM" id="MobiDB-lite"/>
    </source>
</evidence>
<name>A0A917YE21_9ACTN</name>
<gene>
    <name evidence="2" type="ORF">GCM10011579_091400</name>
</gene>
<dbReference type="EMBL" id="BMMM01000028">
    <property type="protein sequence ID" value="GGN93044.1"/>
    <property type="molecule type" value="Genomic_DNA"/>
</dbReference>
<evidence type="ECO:0000313" key="2">
    <source>
        <dbReference type="EMBL" id="GGN93044.1"/>
    </source>
</evidence>
<feature type="compositionally biased region" description="Basic and acidic residues" evidence="1">
    <location>
        <begin position="67"/>
        <end position="76"/>
    </location>
</feature>
<sequence length="76" mass="8170">MADTWLINITGHASGACTTFSTFSYELVRLCEQGQVGKSLLDGTSSLAAESPENIVQGTRRPSRPGLDTRIRESSP</sequence>
<organism evidence="2 3">
    <name type="scientific">Streptomyces albiflavescens</name>
    <dbReference type="NCBI Taxonomy" id="1623582"/>
    <lineage>
        <taxon>Bacteria</taxon>
        <taxon>Bacillati</taxon>
        <taxon>Actinomycetota</taxon>
        <taxon>Actinomycetes</taxon>
        <taxon>Kitasatosporales</taxon>
        <taxon>Streptomycetaceae</taxon>
        <taxon>Streptomyces</taxon>
    </lineage>
</organism>
<proteinExistence type="predicted"/>
<dbReference type="AlphaFoldDB" id="A0A917YE21"/>
<comment type="caution">
    <text evidence="2">The sequence shown here is derived from an EMBL/GenBank/DDBJ whole genome shotgun (WGS) entry which is preliminary data.</text>
</comment>
<reference evidence="2 3" key="1">
    <citation type="journal article" date="2014" name="Int. J. Syst. Evol. Microbiol.">
        <title>Complete genome sequence of Corynebacterium casei LMG S-19264T (=DSM 44701T), isolated from a smear-ripened cheese.</title>
        <authorList>
            <consortium name="US DOE Joint Genome Institute (JGI-PGF)"/>
            <person name="Walter F."/>
            <person name="Albersmeier A."/>
            <person name="Kalinowski J."/>
            <person name="Ruckert C."/>
        </authorList>
    </citation>
    <scope>NUCLEOTIDE SEQUENCE [LARGE SCALE GENOMIC DNA]</scope>
    <source>
        <strain evidence="2 3">CGMCC 4.7111</strain>
    </source>
</reference>
<evidence type="ECO:0000313" key="3">
    <source>
        <dbReference type="Proteomes" id="UP000600365"/>
    </source>
</evidence>
<accession>A0A917YE21</accession>
<dbReference type="Proteomes" id="UP000600365">
    <property type="component" value="Unassembled WGS sequence"/>
</dbReference>
<feature type="region of interest" description="Disordered" evidence="1">
    <location>
        <begin position="48"/>
        <end position="76"/>
    </location>
</feature>
<protein>
    <submittedName>
        <fullName evidence="2">Uncharacterized protein</fullName>
    </submittedName>
</protein>